<evidence type="ECO:0000313" key="6">
    <source>
        <dbReference type="Proteomes" id="UP001075354"/>
    </source>
</evidence>
<evidence type="ECO:0000256" key="2">
    <source>
        <dbReference type="ARBA" id="ARBA00022490"/>
    </source>
</evidence>
<dbReference type="Proteomes" id="UP001075354">
    <property type="component" value="Chromosome 1"/>
</dbReference>
<dbReference type="GO" id="GO:0005737">
    <property type="term" value="C:cytoplasm"/>
    <property type="evidence" value="ECO:0007669"/>
    <property type="project" value="UniProtKB-SubCell"/>
</dbReference>
<dbReference type="GO" id="GO:0098887">
    <property type="term" value="P:neurotransmitter receptor transport, endosome to postsynaptic membrane"/>
    <property type="evidence" value="ECO:0007669"/>
    <property type="project" value="TreeGrafter"/>
</dbReference>
<evidence type="ECO:0000313" key="5">
    <source>
        <dbReference type="EMBL" id="KAJ1531680.1"/>
    </source>
</evidence>
<dbReference type="PROSITE" id="PS50106">
    <property type="entry name" value="PDZ"/>
    <property type="match status" value="1"/>
</dbReference>
<accession>A0AAV7Y257</accession>
<dbReference type="AlphaFoldDB" id="A0AAV7Y257"/>
<dbReference type="SMART" id="SM00228">
    <property type="entry name" value="PDZ"/>
    <property type="match status" value="1"/>
</dbReference>
<dbReference type="Gene3D" id="2.30.42.10">
    <property type="match status" value="1"/>
</dbReference>
<dbReference type="PANTHER" id="PTHR46227:SF2">
    <property type="entry name" value="FI03335P"/>
    <property type="match status" value="1"/>
</dbReference>
<dbReference type="FunFam" id="2.30.42.10:FF:000035">
    <property type="entry name" value="Glutamate receptor interacting protein 1"/>
    <property type="match status" value="1"/>
</dbReference>
<dbReference type="SUPFAM" id="SSF50156">
    <property type="entry name" value="PDZ domain-like"/>
    <property type="match status" value="1"/>
</dbReference>
<dbReference type="EMBL" id="JAPTSV010000001">
    <property type="protein sequence ID" value="KAJ1531680.1"/>
    <property type="molecule type" value="Genomic_DNA"/>
</dbReference>
<dbReference type="InterPro" id="IPR043545">
    <property type="entry name" value="GRIP1/2"/>
</dbReference>
<keyword evidence="6" id="KW-1185">Reference proteome</keyword>
<comment type="subcellular location">
    <subcellularLocation>
        <location evidence="1">Cytoplasm</location>
    </subcellularLocation>
</comment>
<protein>
    <recommendedName>
        <fullName evidence="4">PDZ domain-containing protein</fullName>
    </recommendedName>
</protein>
<evidence type="ECO:0000256" key="1">
    <source>
        <dbReference type="ARBA" id="ARBA00004496"/>
    </source>
</evidence>
<feature type="domain" description="PDZ" evidence="4">
    <location>
        <begin position="20"/>
        <end position="103"/>
    </location>
</feature>
<evidence type="ECO:0000259" key="4">
    <source>
        <dbReference type="PROSITE" id="PS50106"/>
    </source>
</evidence>
<organism evidence="5 6">
    <name type="scientific">Megalurothrips usitatus</name>
    <name type="common">bean blossom thrips</name>
    <dbReference type="NCBI Taxonomy" id="439358"/>
    <lineage>
        <taxon>Eukaryota</taxon>
        <taxon>Metazoa</taxon>
        <taxon>Ecdysozoa</taxon>
        <taxon>Arthropoda</taxon>
        <taxon>Hexapoda</taxon>
        <taxon>Insecta</taxon>
        <taxon>Pterygota</taxon>
        <taxon>Neoptera</taxon>
        <taxon>Paraneoptera</taxon>
        <taxon>Thysanoptera</taxon>
        <taxon>Terebrantia</taxon>
        <taxon>Thripoidea</taxon>
        <taxon>Thripidae</taxon>
        <taxon>Megalurothrips</taxon>
    </lineage>
</organism>
<dbReference type="Pfam" id="PF00595">
    <property type="entry name" value="PDZ"/>
    <property type="match status" value="1"/>
</dbReference>
<dbReference type="CDD" id="cd06685">
    <property type="entry name" value="PDZ7_GRIP1-2-like"/>
    <property type="match status" value="1"/>
</dbReference>
<name>A0AAV7Y257_9NEOP</name>
<dbReference type="InterPro" id="IPR036034">
    <property type="entry name" value="PDZ_sf"/>
</dbReference>
<keyword evidence="2" id="KW-0963">Cytoplasm</keyword>
<gene>
    <name evidence="5" type="ORF">ONE63_000349</name>
</gene>
<dbReference type="PANTHER" id="PTHR46227">
    <property type="entry name" value="GLUTAMATE RECEPTOR-INTERACTING PROTEIN GRIP"/>
    <property type="match status" value="1"/>
</dbReference>
<proteinExistence type="predicted"/>
<reference evidence="5" key="1">
    <citation type="submission" date="2022-12" db="EMBL/GenBank/DDBJ databases">
        <title>Chromosome-level genome assembly of the bean flower thrips Megalurothrips usitatus.</title>
        <authorList>
            <person name="Ma L."/>
            <person name="Liu Q."/>
            <person name="Li H."/>
            <person name="Cai W."/>
        </authorList>
    </citation>
    <scope>NUCLEOTIDE SEQUENCE</scope>
    <source>
        <strain evidence="5">Cailab_2022a</strain>
    </source>
</reference>
<evidence type="ECO:0000256" key="3">
    <source>
        <dbReference type="ARBA" id="ARBA00022737"/>
    </source>
</evidence>
<keyword evidence="3" id="KW-0677">Repeat</keyword>
<comment type="caution">
    <text evidence="5">The sequence shown here is derived from an EMBL/GenBank/DDBJ whole genome shotgun (WGS) entry which is preliminary data.</text>
</comment>
<sequence>MRERARLCRLPRKQSLAFLQVTIYKDSVYEDFGFSVSDGLYERGVFINRIRKGGPADVTGVLQPYDRILQVNDTRTHDFDCCLTVPLIAAAGDRIQLIVARHQVCYGVMI</sequence>
<dbReference type="InterPro" id="IPR001478">
    <property type="entry name" value="PDZ"/>
</dbReference>